<protein>
    <submittedName>
        <fullName evidence="2">Uncharacterized protein</fullName>
    </submittedName>
</protein>
<dbReference type="EMBL" id="BGZK01000146">
    <property type="protein sequence ID" value="GBP22995.1"/>
    <property type="molecule type" value="Genomic_DNA"/>
</dbReference>
<evidence type="ECO:0000313" key="2">
    <source>
        <dbReference type="EMBL" id="GBP22995.1"/>
    </source>
</evidence>
<proteinExistence type="predicted"/>
<evidence type="ECO:0000313" key="3">
    <source>
        <dbReference type="Proteomes" id="UP000299102"/>
    </source>
</evidence>
<gene>
    <name evidence="2" type="ORF">EVAR_15669_1</name>
</gene>
<sequence>MCKVNSIDITSNESPNKNGRLNNEPNDGKYEAKIEIAAVVYADASLTQVGGRQMPNAAERGGRLCLFVARSALSLALQTLNGTPQSEITPHESCFSCVQPAPSNYKTLSRQYTPPRRSAAPASDSSTPYACNSSASRHRKSLSILRLFDRSPYPVYVTLDDCPIFETGKLPGNVLRPSRKPLRGSCRTLIGTTAPTSMAPLLLATEDRLDPRSGVRERAPRRLWIVNGQRTARLVNLKARPADPM</sequence>
<organism evidence="2 3">
    <name type="scientific">Eumeta variegata</name>
    <name type="common">Bagworm moth</name>
    <name type="synonym">Eumeta japonica</name>
    <dbReference type="NCBI Taxonomy" id="151549"/>
    <lineage>
        <taxon>Eukaryota</taxon>
        <taxon>Metazoa</taxon>
        <taxon>Ecdysozoa</taxon>
        <taxon>Arthropoda</taxon>
        <taxon>Hexapoda</taxon>
        <taxon>Insecta</taxon>
        <taxon>Pterygota</taxon>
        <taxon>Neoptera</taxon>
        <taxon>Endopterygota</taxon>
        <taxon>Lepidoptera</taxon>
        <taxon>Glossata</taxon>
        <taxon>Ditrysia</taxon>
        <taxon>Tineoidea</taxon>
        <taxon>Psychidae</taxon>
        <taxon>Oiketicinae</taxon>
        <taxon>Eumeta</taxon>
    </lineage>
</organism>
<reference evidence="2 3" key="1">
    <citation type="journal article" date="2019" name="Commun. Biol.">
        <title>The bagworm genome reveals a unique fibroin gene that provides high tensile strength.</title>
        <authorList>
            <person name="Kono N."/>
            <person name="Nakamura H."/>
            <person name="Ohtoshi R."/>
            <person name="Tomita M."/>
            <person name="Numata K."/>
            <person name="Arakawa K."/>
        </authorList>
    </citation>
    <scope>NUCLEOTIDE SEQUENCE [LARGE SCALE GENOMIC DNA]</scope>
</reference>
<dbReference type="Proteomes" id="UP000299102">
    <property type="component" value="Unassembled WGS sequence"/>
</dbReference>
<accession>A0A4C1U9B8</accession>
<name>A0A4C1U9B8_EUMVA</name>
<comment type="caution">
    <text evidence="2">The sequence shown here is derived from an EMBL/GenBank/DDBJ whole genome shotgun (WGS) entry which is preliminary data.</text>
</comment>
<feature type="region of interest" description="Disordered" evidence="1">
    <location>
        <begin position="1"/>
        <end position="26"/>
    </location>
</feature>
<dbReference type="AlphaFoldDB" id="A0A4C1U9B8"/>
<keyword evidence="3" id="KW-1185">Reference proteome</keyword>
<feature type="compositionally biased region" description="Low complexity" evidence="1">
    <location>
        <begin position="112"/>
        <end position="130"/>
    </location>
</feature>
<feature type="region of interest" description="Disordered" evidence="1">
    <location>
        <begin position="106"/>
        <end position="133"/>
    </location>
</feature>
<evidence type="ECO:0000256" key="1">
    <source>
        <dbReference type="SAM" id="MobiDB-lite"/>
    </source>
</evidence>
<feature type="compositionally biased region" description="Polar residues" evidence="1">
    <location>
        <begin position="7"/>
        <end position="25"/>
    </location>
</feature>